<sequence>MTTTSTSRSQRRGDSGDPDRILGADWAVAVPRLLGLVDAGAILAALTLAQLLRFQGNSAVEGAGPLNYTALSLLLGAAWWLALWWTGAREIRNFGVGSDEYRRIARATFYLFGVLAIVSYLAEVQTARGYVALAVPIGLVFLLGARWLLRGAVARRRARGRFLRRILVVGSPDSVAHVTGQLLATPHAGYVPVAAVVPHGRDPADSRHSPAIDGSVPVIENGQSLDVLLAAIDEYDVGAVAIANDSGLSPTVTRDLGWKLQEREISLIMAPALTDVTGPRIHAQPVAGLPFIHVTTPKISGGHALLKRLFDLTCSAALLVALAPLLLVIAVGVLIGDGGPVFYSQQRIGHRGKPFTMLKFRSMLHGSERDFPSLTSDNASNPILFKMHDDPRVTSIGRYLRRTSLDELPQLFNVLRGDMSLVGPRPPLAHEVETYEHYVHRRFLVQPGMTGLWQVSGRADLSWEETVRLDLTYVENWSLTQDLLILAKTGRAVLSGKGAY</sequence>
<feature type="transmembrane region" description="Helical" evidence="7">
    <location>
        <begin position="130"/>
        <end position="149"/>
    </location>
</feature>
<dbReference type="EMBL" id="RKMF01000009">
    <property type="protein sequence ID" value="ROZ63046.1"/>
    <property type="molecule type" value="Genomic_DNA"/>
</dbReference>
<dbReference type="RefSeq" id="WP_123825265.1">
    <property type="nucleotide sequence ID" value="NZ_RKMF01000009.1"/>
</dbReference>
<comment type="caution">
    <text evidence="9">The sequence shown here is derived from an EMBL/GenBank/DDBJ whole genome shotgun (WGS) entry which is preliminary data.</text>
</comment>
<evidence type="ECO:0000259" key="8">
    <source>
        <dbReference type="Pfam" id="PF02397"/>
    </source>
</evidence>
<accession>A0A3N3ZPT1</accession>
<dbReference type="Proteomes" id="UP000270616">
    <property type="component" value="Unassembled WGS sequence"/>
</dbReference>
<evidence type="ECO:0000256" key="6">
    <source>
        <dbReference type="ARBA" id="ARBA00023136"/>
    </source>
</evidence>
<dbReference type="Pfam" id="PF13727">
    <property type="entry name" value="CoA_binding_3"/>
    <property type="match status" value="1"/>
</dbReference>
<evidence type="ECO:0000313" key="10">
    <source>
        <dbReference type="Proteomes" id="UP000270616"/>
    </source>
</evidence>
<dbReference type="PANTHER" id="PTHR30576:SF10">
    <property type="entry name" value="SLL5057 PROTEIN"/>
    <property type="match status" value="1"/>
</dbReference>
<reference evidence="9 10" key="1">
    <citation type="submission" date="2018-10" db="EMBL/GenBank/DDBJ databases">
        <title>Kocuria sp. M5W7-7, whole genome shotgun sequence.</title>
        <authorList>
            <person name="Tuo L."/>
        </authorList>
    </citation>
    <scope>NUCLEOTIDE SEQUENCE [LARGE SCALE GENOMIC DNA]</scope>
    <source>
        <strain evidence="9 10">M5W7-7</strain>
    </source>
</reference>
<dbReference type="NCBIfam" id="TIGR03025">
    <property type="entry name" value="EPS_sugtrans"/>
    <property type="match status" value="1"/>
</dbReference>
<keyword evidence="3 9" id="KW-0808">Transferase</keyword>
<keyword evidence="10" id="KW-1185">Reference proteome</keyword>
<dbReference type="GO" id="GO:0016780">
    <property type="term" value="F:phosphotransferase activity, for other substituted phosphate groups"/>
    <property type="evidence" value="ECO:0007669"/>
    <property type="project" value="TreeGrafter"/>
</dbReference>
<gene>
    <name evidence="9" type="ORF">EDL96_08030</name>
</gene>
<feature type="transmembrane region" description="Helical" evidence="7">
    <location>
        <begin position="21"/>
        <end position="46"/>
    </location>
</feature>
<dbReference type="InterPro" id="IPR017475">
    <property type="entry name" value="EPS_sugar_tfrase"/>
</dbReference>
<evidence type="ECO:0000256" key="2">
    <source>
        <dbReference type="ARBA" id="ARBA00006464"/>
    </source>
</evidence>
<evidence type="ECO:0000256" key="3">
    <source>
        <dbReference type="ARBA" id="ARBA00022679"/>
    </source>
</evidence>
<evidence type="ECO:0000313" key="9">
    <source>
        <dbReference type="EMBL" id="ROZ63046.1"/>
    </source>
</evidence>
<comment type="similarity">
    <text evidence="2">Belongs to the bacterial sugar transferase family.</text>
</comment>
<feature type="transmembrane region" description="Helical" evidence="7">
    <location>
        <begin position="66"/>
        <end position="86"/>
    </location>
</feature>
<name>A0A3N3ZPT1_9MICC</name>
<evidence type="ECO:0000256" key="4">
    <source>
        <dbReference type="ARBA" id="ARBA00022692"/>
    </source>
</evidence>
<keyword evidence="6 7" id="KW-0472">Membrane</keyword>
<keyword evidence="4 7" id="KW-0812">Transmembrane</keyword>
<dbReference type="PANTHER" id="PTHR30576">
    <property type="entry name" value="COLANIC BIOSYNTHESIS UDP-GLUCOSE LIPID CARRIER TRANSFERASE"/>
    <property type="match status" value="1"/>
</dbReference>
<protein>
    <submittedName>
        <fullName evidence="9">Sugar transferase</fullName>
    </submittedName>
</protein>
<dbReference type="InterPro" id="IPR003362">
    <property type="entry name" value="Bact_transf"/>
</dbReference>
<dbReference type="GO" id="GO:0016020">
    <property type="term" value="C:membrane"/>
    <property type="evidence" value="ECO:0007669"/>
    <property type="project" value="UniProtKB-SubCell"/>
</dbReference>
<comment type="subcellular location">
    <subcellularLocation>
        <location evidence="1">Membrane</location>
        <topology evidence="1">Multi-pass membrane protein</topology>
    </subcellularLocation>
</comment>
<proteinExistence type="inferred from homology"/>
<evidence type="ECO:0000256" key="1">
    <source>
        <dbReference type="ARBA" id="ARBA00004141"/>
    </source>
</evidence>
<feature type="transmembrane region" description="Helical" evidence="7">
    <location>
        <begin position="316"/>
        <end position="336"/>
    </location>
</feature>
<evidence type="ECO:0000256" key="5">
    <source>
        <dbReference type="ARBA" id="ARBA00022989"/>
    </source>
</evidence>
<feature type="domain" description="Bacterial sugar transferase" evidence="8">
    <location>
        <begin position="307"/>
        <end position="494"/>
    </location>
</feature>
<feature type="transmembrane region" description="Helical" evidence="7">
    <location>
        <begin position="107"/>
        <end position="124"/>
    </location>
</feature>
<dbReference type="Pfam" id="PF02397">
    <property type="entry name" value="Bac_transf"/>
    <property type="match status" value="1"/>
</dbReference>
<organism evidence="9 10">
    <name type="scientific">Kocuria soli</name>
    <dbReference type="NCBI Taxonomy" id="2485125"/>
    <lineage>
        <taxon>Bacteria</taxon>
        <taxon>Bacillati</taxon>
        <taxon>Actinomycetota</taxon>
        <taxon>Actinomycetes</taxon>
        <taxon>Micrococcales</taxon>
        <taxon>Micrococcaceae</taxon>
        <taxon>Kocuria</taxon>
    </lineage>
</organism>
<evidence type="ECO:0000256" key="7">
    <source>
        <dbReference type="SAM" id="Phobius"/>
    </source>
</evidence>
<dbReference type="AlphaFoldDB" id="A0A3N3ZPT1"/>
<keyword evidence="5 7" id="KW-1133">Transmembrane helix</keyword>